<feature type="chain" id="PRO_5043505403" evidence="2">
    <location>
        <begin position="24"/>
        <end position="738"/>
    </location>
</feature>
<evidence type="ECO:0000313" key="4">
    <source>
        <dbReference type="Proteomes" id="UP001160148"/>
    </source>
</evidence>
<evidence type="ECO:0000313" key="3">
    <source>
        <dbReference type="EMBL" id="CAI6344915.1"/>
    </source>
</evidence>
<dbReference type="EMBL" id="CARXXK010000001">
    <property type="protein sequence ID" value="CAI6344915.1"/>
    <property type="molecule type" value="Genomic_DNA"/>
</dbReference>
<keyword evidence="4" id="KW-1185">Reference proteome</keyword>
<feature type="region of interest" description="Disordered" evidence="1">
    <location>
        <begin position="301"/>
        <end position="321"/>
    </location>
</feature>
<name>A0AAV0VMR9_9HEMI</name>
<evidence type="ECO:0000256" key="2">
    <source>
        <dbReference type="SAM" id="SignalP"/>
    </source>
</evidence>
<dbReference type="PANTHER" id="PTHR10773">
    <property type="entry name" value="DNA-DIRECTED RNA POLYMERASES I, II, AND III SUBUNIT RPABC2"/>
    <property type="match status" value="1"/>
</dbReference>
<organism evidence="3 4">
    <name type="scientific">Macrosiphum euphorbiae</name>
    <name type="common">potato aphid</name>
    <dbReference type="NCBI Taxonomy" id="13131"/>
    <lineage>
        <taxon>Eukaryota</taxon>
        <taxon>Metazoa</taxon>
        <taxon>Ecdysozoa</taxon>
        <taxon>Arthropoda</taxon>
        <taxon>Hexapoda</taxon>
        <taxon>Insecta</taxon>
        <taxon>Pterygota</taxon>
        <taxon>Neoptera</taxon>
        <taxon>Paraneoptera</taxon>
        <taxon>Hemiptera</taxon>
        <taxon>Sternorrhyncha</taxon>
        <taxon>Aphidomorpha</taxon>
        <taxon>Aphidoidea</taxon>
        <taxon>Aphididae</taxon>
        <taxon>Macrosiphini</taxon>
        <taxon>Macrosiphum</taxon>
    </lineage>
</organism>
<dbReference type="PANTHER" id="PTHR10773:SF19">
    <property type="match status" value="1"/>
</dbReference>
<accession>A0AAV0VMR9</accession>
<sequence>MNNNNMGKLSLVAVTILVATVAAYPSKPSFLGCQSSEDCGMDECCVLDVNVNNRLKPAVCRNLNKTFRNIHTYNNEDDGFLKNYILQWVNKSEPSYGLSDNDDMLIAEKHIEDNGEIGSQLSVILGTTVSSFENLIPIEQDHDEIDGELSVILETAVSSFENLIPMEQDHDEIEGELSIILGTAEPSLVGSHEEHNLNTEYNTINKRKSRVSVKGDTRQFRIYRNQRRNTGMEYITNTGKIISSRKRRDTPEKQKPREKTYQYYVPKNGELLRVCKGCFMKIFGENTKFLRNICTNMLSSPAQRCSPDKRGRAPPGNKRSQDDIKLLINHINKLPCYESHYCRKETSKKYLPSHFTLQRAYDEYKTSVEKPVSRTLYEKYFKNAGLKVKNPKKDTCALCDKFKIQLTDNIISPEEKSKIIEDKIKHQDEAEQTYELKRNDIATMSKNQCVLSFDLQQCLPTPSLESSVAFYKRQLWTYNLTVHNCASNTATCYIWYETLAKRGANDIGSCVYNYLTNLPKNITHVTMYSDCCPGQNKNSILMAMCLFFLDQQETVQIIDHKFMVSGHSRMECDSDHAKIEKARKTFPSSINHPYDWIQLIKYAGKNKFLVVEMAQDMFYDFNSLFKTSYQMKKTNINKEKFVFRDVKWIRYTKNEKGIVHYKTSVDLNAKFHKLNLNKRNPVSMNIPKAYDDDLFITEEKKKDLMSLLKFIPETFHNFYKNLKSNKNTVDPIISDEEY</sequence>
<gene>
    <name evidence="3" type="ORF">MEUPH1_LOCUS1988</name>
</gene>
<protein>
    <submittedName>
        <fullName evidence="3">Uncharacterized protein</fullName>
    </submittedName>
</protein>
<feature type="signal peptide" evidence="2">
    <location>
        <begin position="1"/>
        <end position="23"/>
    </location>
</feature>
<proteinExistence type="predicted"/>
<dbReference type="AlphaFoldDB" id="A0AAV0VMR9"/>
<dbReference type="Proteomes" id="UP001160148">
    <property type="component" value="Unassembled WGS sequence"/>
</dbReference>
<reference evidence="3 4" key="1">
    <citation type="submission" date="2023-01" db="EMBL/GenBank/DDBJ databases">
        <authorList>
            <person name="Whitehead M."/>
        </authorList>
    </citation>
    <scope>NUCLEOTIDE SEQUENCE [LARGE SCALE GENOMIC DNA]</scope>
</reference>
<keyword evidence="2" id="KW-0732">Signal</keyword>
<evidence type="ECO:0000256" key="1">
    <source>
        <dbReference type="SAM" id="MobiDB-lite"/>
    </source>
</evidence>
<comment type="caution">
    <text evidence="3">The sequence shown here is derived from an EMBL/GenBank/DDBJ whole genome shotgun (WGS) entry which is preliminary data.</text>
</comment>